<comment type="caution">
    <text evidence="3">The sequence shown here is derived from an EMBL/GenBank/DDBJ whole genome shotgun (WGS) entry which is preliminary data.</text>
</comment>
<organism evidence="3 4">
    <name type="scientific">Hamadaea flava</name>
    <dbReference type="NCBI Taxonomy" id="1742688"/>
    <lineage>
        <taxon>Bacteria</taxon>
        <taxon>Bacillati</taxon>
        <taxon>Actinomycetota</taxon>
        <taxon>Actinomycetes</taxon>
        <taxon>Micromonosporales</taxon>
        <taxon>Micromonosporaceae</taxon>
        <taxon>Hamadaea</taxon>
    </lineage>
</organism>
<proteinExistence type="predicted"/>
<feature type="transmembrane region" description="Helical" evidence="2">
    <location>
        <begin position="185"/>
        <end position="208"/>
    </location>
</feature>
<feature type="transmembrane region" description="Helical" evidence="2">
    <location>
        <begin position="21"/>
        <end position="43"/>
    </location>
</feature>
<name>A0ABV8LIJ9_9ACTN</name>
<dbReference type="EMBL" id="JBHSAY010000005">
    <property type="protein sequence ID" value="MFC4130757.1"/>
    <property type="molecule type" value="Genomic_DNA"/>
</dbReference>
<evidence type="ECO:0000313" key="4">
    <source>
        <dbReference type="Proteomes" id="UP001595816"/>
    </source>
</evidence>
<dbReference type="RefSeq" id="WP_382189243.1">
    <property type="nucleotide sequence ID" value="NZ_JBHSAY010000005.1"/>
</dbReference>
<evidence type="ECO:0008006" key="5">
    <source>
        <dbReference type="Google" id="ProtNLM"/>
    </source>
</evidence>
<protein>
    <recommendedName>
        <fullName evidence="5">Capsular polysaccharide biosynthesis protein</fullName>
    </recommendedName>
</protein>
<dbReference type="Proteomes" id="UP001595816">
    <property type="component" value="Unassembled WGS sequence"/>
</dbReference>
<sequence>MPTYGRTTVDFWDLAKVLFRNWVVAVPMLLLTTGLTVLTFSAIKPDYVATAFVQLVPPATPVPAKVGEPARVQVNPWLGQGLQTLGNAAIVTVQEQSVVDAMKAAGYTDSFTFEMGGDSPLVKIEAVGKSKEQASGTADELVARYSESVTTLQKNERVIDADLIAPRRLDRGTNVEKSNSNVKRALVAVFVAGLMLTVAATVGFDALLRSRAKRRAGAMSAAELAAARERAVGMASGVRLSSVGTLYRPRAITTATGGPSGGTPPDEATAWSAGDQTVVYRTVDDVIEPTDIADPDDEDKPEVEDATLVLPSFTPMNGVEIPRPSAWPSKE</sequence>
<keyword evidence="4" id="KW-1185">Reference proteome</keyword>
<keyword evidence="2" id="KW-1133">Transmembrane helix</keyword>
<accession>A0ABV8LIJ9</accession>
<evidence type="ECO:0000313" key="3">
    <source>
        <dbReference type="EMBL" id="MFC4130757.1"/>
    </source>
</evidence>
<reference evidence="4" key="1">
    <citation type="journal article" date="2019" name="Int. J. Syst. Evol. Microbiol.">
        <title>The Global Catalogue of Microorganisms (GCM) 10K type strain sequencing project: providing services to taxonomists for standard genome sequencing and annotation.</title>
        <authorList>
            <consortium name="The Broad Institute Genomics Platform"/>
            <consortium name="The Broad Institute Genome Sequencing Center for Infectious Disease"/>
            <person name="Wu L."/>
            <person name="Ma J."/>
        </authorList>
    </citation>
    <scope>NUCLEOTIDE SEQUENCE [LARGE SCALE GENOMIC DNA]</scope>
    <source>
        <strain evidence="4">CGMCC 4.7289</strain>
    </source>
</reference>
<keyword evidence="2" id="KW-0472">Membrane</keyword>
<evidence type="ECO:0000256" key="1">
    <source>
        <dbReference type="SAM" id="MobiDB-lite"/>
    </source>
</evidence>
<keyword evidence="2" id="KW-0812">Transmembrane</keyword>
<feature type="region of interest" description="Disordered" evidence="1">
    <location>
        <begin position="253"/>
        <end position="273"/>
    </location>
</feature>
<gene>
    <name evidence="3" type="ORF">ACFOZ4_09085</name>
</gene>
<evidence type="ECO:0000256" key="2">
    <source>
        <dbReference type="SAM" id="Phobius"/>
    </source>
</evidence>